<keyword evidence="10 12" id="KW-0275">Fatty acid biosynthesis</keyword>
<evidence type="ECO:0000256" key="9">
    <source>
        <dbReference type="ARBA" id="ARBA00023136"/>
    </source>
</evidence>
<keyword evidence="14" id="KW-0012">Acyltransferase</keyword>
<feature type="transmembrane region" description="Helical" evidence="12">
    <location>
        <begin position="154"/>
        <end position="171"/>
    </location>
</feature>
<protein>
    <recommendedName>
        <fullName evidence="12">Elongation of fatty acids protein</fullName>
        <ecNumber evidence="12">2.3.1.-</ecNumber>
    </recommendedName>
</protein>
<dbReference type="EC" id="2.3.1.-" evidence="12"/>
<dbReference type="PANTHER" id="PTHR11157:SF134">
    <property type="entry name" value="ELONGATION OF FATTY ACIDS PROTEIN 1-RELATED"/>
    <property type="match status" value="1"/>
</dbReference>
<dbReference type="GO" id="GO:0034626">
    <property type="term" value="P:fatty acid elongation, polyunsaturated fatty acid"/>
    <property type="evidence" value="ECO:0007669"/>
    <property type="project" value="TreeGrafter"/>
</dbReference>
<feature type="transmembrane region" description="Helical" evidence="12">
    <location>
        <begin position="210"/>
        <end position="231"/>
    </location>
</feature>
<evidence type="ECO:0000256" key="12">
    <source>
        <dbReference type="RuleBase" id="RU361115"/>
    </source>
</evidence>
<feature type="transmembrane region" description="Helical" evidence="12">
    <location>
        <begin position="85"/>
        <end position="105"/>
    </location>
</feature>
<organism evidence="14 15">
    <name type="scientific">Mycoemilia scoparia</name>
    <dbReference type="NCBI Taxonomy" id="417184"/>
    <lineage>
        <taxon>Eukaryota</taxon>
        <taxon>Fungi</taxon>
        <taxon>Fungi incertae sedis</taxon>
        <taxon>Zoopagomycota</taxon>
        <taxon>Kickxellomycotina</taxon>
        <taxon>Kickxellomycetes</taxon>
        <taxon>Kickxellales</taxon>
        <taxon>Kickxellaceae</taxon>
        <taxon>Mycoemilia</taxon>
    </lineage>
</organism>
<keyword evidence="9 12" id="KW-0472">Membrane</keyword>
<evidence type="ECO:0000256" key="11">
    <source>
        <dbReference type="ARBA" id="ARBA00047375"/>
    </source>
</evidence>
<dbReference type="InterPro" id="IPR030457">
    <property type="entry name" value="ELO_CS"/>
</dbReference>
<feature type="transmembrane region" description="Helical" evidence="12">
    <location>
        <begin position="125"/>
        <end position="147"/>
    </location>
</feature>
<feature type="region of interest" description="Disordered" evidence="13">
    <location>
        <begin position="284"/>
        <end position="308"/>
    </location>
</feature>
<dbReference type="InterPro" id="IPR002076">
    <property type="entry name" value="ELO_fam"/>
</dbReference>
<evidence type="ECO:0000256" key="3">
    <source>
        <dbReference type="ARBA" id="ARBA00022516"/>
    </source>
</evidence>
<comment type="catalytic activity">
    <reaction evidence="11">
        <text>a very-long-chain acyl-CoA + malonyl-CoA + H(+) = a very-long-chain 3-oxoacyl-CoA + CO2 + CoA</text>
        <dbReference type="Rhea" id="RHEA:32727"/>
        <dbReference type="ChEBI" id="CHEBI:15378"/>
        <dbReference type="ChEBI" id="CHEBI:16526"/>
        <dbReference type="ChEBI" id="CHEBI:57287"/>
        <dbReference type="ChEBI" id="CHEBI:57384"/>
        <dbReference type="ChEBI" id="CHEBI:90725"/>
        <dbReference type="ChEBI" id="CHEBI:90736"/>
        <dbReference type="EC" id="2.3.1.199"/>
    </reaction>
</comment>
<evidence type="ECO:0000256" key="2">
    <source>
        <dbReference type="ARBA" id="ARBA00007263"/>
    </source>
</evidence>
<dbReference type="PANTHER" id="PTHR11157">
    <property type="entry name" value="FATTY ACID ACYL TRANSFERASE-RELATED"/>
    <property type="match status" value="1"/>
</dbReference>
<evidence type="ECO:0000256" key="7">
    <source>
        <dbReference type="ARBA" id="ARBA00022989"/>
    </source>
</evidence>
<evidence type="ECO:0000256" key="4">
    <source>
        <dbReference type="ARBA" id="ARBA00022679"/>
    </source>
</evidence>
<keyword evidence="4 12" id="KW-0808">Transferase</keyword>
<keyword evidence="15" id="KW-1185">Reference proteome</keyword>
<dbReference type="EMBL" id="JANBPU010000356">
    <property type="protein sequence ID" value="KAJ1912320.1"/>
    <property type="molecule type" value="Genomic_DNA"/>
</dbReference>
<evidence type="ECO:0000256" key="10">
    <source>
        <dbReference type="ARBA" id="ARBA00023160"/>
    </source>
</evidence>
<comment type="catalytic activity">
    <reaction evidence="12">
        <text>an acyl-CoA + malonyl-CoA + H(+) = a 3-oxoacyl-CoA + CO2 + CoA</text>
        <dbReference type="Rhea" id="RHEA:50252"/>
        <dbReference type="ChEBI" id="CHEBI:15378"/>
        <dbReference type="ChEBI" id="CHEBI:16526"/>
        <dbReference type="ChEBI" id="CHEBI:57287"/>
        <dbReference type="ChEBI" id="CHEBI:57384"/>
        <dbReference type="ChEBI" id="CHEBI:58342"/>
        <dbReference type="ChEBI" id="CHEBI:90726"/>
    </reaction>
    <physiologicalReaction direction="left-to-right" evidence="12">
        <dbReference type="Rhea" id="RHEA:50253"/>
    </physiologicalReaction>
</comment>
<keyword evidence="6 12" id="KW-0276">Fatty acid metabolism</keyword>
<feature type="compositionally biased region" description="Polar residues" evidence="13">
    <location>
        <begin position="295"/>
        <end position="308"/>
    </location>
</feature>
<evidence type="ECO:0000313" key="15">
    <source>
        <dbReference type="Proteomes" id="UP001150538"/>
    </source>
</evidence>
<dbReference type="GO" id="GO:0034625">
    <property type="term" value="P:fatty acid elongation, monounsaturated fatty acid"/>
    <property type="evidence" value="ECO:0007669"/>
    <property type="project" value="TreeGrafter"/>
</dbReference>
<feature type="transmembrane region" description="Helical" evidence="12">
    <location>
        <begin position="177"/>
        <end position="198"/>
    </location>
</feature>
<evidence type="ECO:0000256" key="6">
    <source>
        <dbReference type="ARBA" id="ARBA00022832"/>
    </source>
</evidence>
<comment type="caution">
    <text evidence="14">The sequence shown here is derived from an EMBL/GenBank/DDBJ whole genome shotgun (WGS) entry which is preliminary data.</text>
</comment>
<proteinExistence type="inferred from homology"/>
<keyword evidence="8 12" id="KW-0443">Lipid metabolism</keyword>
<dbReference type="GO" id="GO:0009922">
    <property type="term" value="F:fatty acid elongase activity"/>
    <property type="evidence" value="ECO:0007669"/>
    <property type="project" value="UniProtKB-EC"/>
</dbReference>
<evidence type="ECO:0000256" key="8">
    <source>
        <dbReference type="ARBA" id="ARBA00023098"/>
    </source>
</evidence>
<dbReference type="AlphaFoldDB" id="A0A9W7ZN95"/>
<dbReference type="Pfam" id="PF01151">
    <property type="entry name" value="ELO"/>
    <property type="match status" value="1"/>
</dbReference>
<feature type="transmembrane region" description="Helical" evidence="12">
    <location>
        <begin position="251"/>
        <end position="272"/>
    </location>
</feature>
<evidence type="ECO:0000313" key="14">
    <source>
        <dbReference type="EMBL" id="KAJ1912320.1"/>
    </source>
</evidence>
<dbReference type="PROSITE" id="PS01188">
    <property type="entry name" value="ELO"/>
    <property type="match status" value="1"/>
</dbReference>
<dbReference type="Proteomes" id="UP001150538">
    <property type="component" value="Unassembled WGS sequence"/>
</dbReference>
<sequence length="308" mass="35480">MSLSSVAAQIPLRPSEYFDLMVKPFGIIPNQWKWQPGETWLSTWNIVMAGTVGYLALVFGGRYLMDSSQSRPIKNRTIDSIHNAFLSLFSALLLVLYIEELYPVIKVHGFFPSLCHPDAWSPRIVYMHYLFYLSKWYEFLDTIFLVLKKKPLQFLHVYHHAMTMCLMFTQIEGMNVVSWGPTVLNLAVHVVMYYYYFLASRGKRVWWKKYITIIQITQFVLDVAITHYFFYHIYIAPAFGLPYLDYCQGTTSAALFGCALIWSYLVLFIQFFNKTYKPQCNGGGGDAGRLEKKTSAGSSISVGTEKSK</sequence>
<reference evidence="14" key="1">
    <citation type="submission" date="2022-07" db="EMBL/GenBank/DDBJ databases">
        <title>Phylogenomic reconstructions and comparative analyses of Kickxellomycotina fungi.</title>
        <authorList>
            <person name="Reynolds N.K."/>
            <person name="Stajich J.E."/>
            <person name="Barry K."/>
            <person name="Grigoriev I.V."/>
            <person name="Crous P."/>
            <person name="Smith M.E."/>
        </authorList>
    </citation>
    <scope>NUCLEOTIDE SEQUENCE</scope>
    <source>
        <strain evidence="14">NBRC 100468</strain>
    </source>
</reference>
<comment type="similarity">
    <text evidence="2 12">Belongs to the ELO family.</text>
</comment>
<dbReference type="GO" id="GO:0019367">
    <property type="term" value="P:fatty acid elongation, saturated fatty acid"/>
    <property type="evidence" value="ECO:0007669"/>
    <property type="project" value="TreeGrafter"/>
</dbReference>
<feature type="transmembrane region" description="Helical" evidence="12">
    <location>
        <begin position="44"/>
        <end position="64"/>
    </location>
</feature>
<keyword evidence="7 12" id="KW-1133">Transmembrane helix</keyword>
<evidence type="ECO:0000256" key="13">
    <source>
        <dbReference type="SAM" id="MobiDB-lite"/>
    </source>
</evidence>
<evidence type="ECO:0000256" key="1">
    <source>
        <dbReference type="ARBA" id="ARBA00004141"/>
    </source>
</evidence>
<dbReference type="GO" id="GO:0030148">
    <property type="term" value="P:sphingolipid biosynthetic process"/>
    <property type="evidence" value="ECO:0007669"/>
    <property type="project" value="TreeGrafter"/>
</dbReference>
<dbReference type="OrthoDB" id="434092at2759"/>
<gene>
    <name evidence="14" type="primary">ELO2_3</name>
    <name evidence="14" type="ORF">H4219_005650</name>
</gene>
<name>A0A9W7ZN95_9FUNG</name>
<dbReference type="GO" id="GO:0005789">
    <property type="term" value="C:endoplasmic reticulum membrane"/>
    <property type="evidence" value="ECO:0007669"/>
    <property type="project" value="TreeGrafter"/>
</dbReference>
<evidence type="ECO:0000256" key="5">
    <source>
        <dbReference type="ARBA" id="ARBA00022692"/>
    </source>
</evidence>
<keyword evidence="3 12" id="KW-0444">Lipid biosynthesis</keyword>
<dbReference type="GO" id="GO:0042761">
    <property type="term" value="P:very long-chain fatty acid biosynthetic process"/>
    <property type="evidence" value="ECO:0007669"/>
    <property type="project" value="TreeGrafter"/>
</dbReference>
<keyword evidence="5 12" id="KW-0812">Transmembrane</keyword>
<accession>A0A9W7ZN95</accession>
<comment type="subcellular location">
    <subcellularLocation>
        <location evidence="1">Membrane</location>
        <topology evidence="1">Multi-pass membrane protein</topology>
    </subcellularLocation>
</comment>